<organism evidence="3 4">
    <name type="scientific">Lichenifustis flavocetrariae</name>
    <dbReference type="NCBI Taxonomy" id="2949735"/>
    <lineage>
        <taxon>Bacteria</taxon>
        <taxon>Pseudomonadati</taxon>
        <taxon>Pseudomonadota</taxon>
        <taxon>Alphaproteobacteria</taxon>
        <taxon>Hyphomicrobiales</taxon>
        <taxon>Lichenihabitantaceae</taxon>
        <taxon>Lichenifustis</taxon>
    </lineage>
</organism>
<dbReference type="SUPFAM" id="SSF53850">
    <property type="entry name" value="Periplasmic binding protein-like II"/>
    <property type="match status" value="1"/>
</dbReference>
<feature type="domain" description="SsuA/THI5-like" evidence="2">
    <location>
        <begin position="33"/>
        <end position="245"/>
    </location>
</feature>
<dbReference type="Pfam" id="PF09084">
    <property type="entry name" value="NMT1"/>
    <property type="match status" value="1"/>
</dbReference>
<name>A0AA41YYU4_9HYPH</name>
<feature type="signal peptide" evidence="1">
    <location>
        <begin position="1"/>
        <end position="20"/>
    </location>
</feature>
<evidence type="ECO:0000313" key="3">
    <source>
        <dbReference type="EMBL" id="MCW6509727.1"/>
    </source>
</evidence>
<comment type="caution">
    <text evidence="3">The sequence shown here is derived from an EMBL/GenBank/DDBJ whole genome shotgun (WGS) entry which is preliminary data.</text>
</comment>
<sequence>MRLLALVLAAMLAVWSPARADDKLTVLLDWFVNPDHAALVIAKQGGYFTKHGLDVTFIEPADPATPPRLVAAGQGDIALSYQPSFYLSRQEGMNLVRVGAAIATPLNTLIALQDGPIKTLADLKGKQIGYSVSGFEDVMLGAMLAKAGLSMADVKLVNVNFALTEALVSKQVDAVVGGYRNFELTEMKLAGHPGRAFFPEDVDFPAYDELIYVTTPDKAKDPKTRRFLDATEEATLFILNHPDDAWAMFIKAYPKLDDALNKQAWTDTLPRLAQDPAAVDYGRYTRLADYLKAKGLLKATEPVDSYVYSVR</sequence>
<dbReference type="PANTHER" id="PTHR31528:SF3">
    <property type="entry name" value="THIAMINE BIOSYNTHESIS PROTEIN HI_0357-RELATED"/>
    <property type="match status" value="1"/>
</dbReference>
<evidence type="ECO:0000259" key="2">
    <source>
        <dbReference type="Pfam" id="PF09084"/>
    </source>
</evidence>
<keyword evidence="1" id="KW-0732">Signal</keyword>
<gene>
    <name evidence="3" type="ORF">M8523_17055</name>
</gene>
<reference evidence="3" key="1">
    <citation type="submission" date="2022-05" db="EMBL/GenBank/DDBJ databases">
        <authorList>
            <person name="Pankratov T."/>
        </authorList>
    </citation>
    <scope>NUCLEOTIDE SEQUENCE</scope>
    <source>
        <strain evidence="3">BP6-180914</strain>
    </source>
</reference>
<dbReference type="Gene3D" id="3.40.190.10">
    <property type="entry name" value="Periplasmic binding protein-like II"/>
    <property type="match status" value="2"/>
</dbReference>
<feature type="chain" id="PRO_5041348131" evidence="1">
    <location>
        <begin position="21"/>
        <end position="311"/>
    </location>
</feature>
<dbReference type="Proteomes" id="UP001165667">
    <property type="component" value="Unassembled WGS sequence"/>
</dbReference>
<evidence type="ECO:0000313" key="4">
    <source>
        <dbReference type="Proteomes" id="UP001165667"/>
    </source>
</evidence>
<evidence type="ECO:0000256" key="1">
    <source>
        <dbReference type="SAM" id="SignalP"/>
    </source>
</evidence>
<dbReference type="EMBL" id="JAMOIM010000011">
    <property type="protein sequence ID" value="MCW6509727.1"/>
    <property type="molecule type" value="Genomic_DNA"/>
</dbReference>
<dbReference type="InterPro" id="IPR027939">
    <property type="entry name" value="NMT1/THI5"/>
</dbReference>
<dbReference type="GO" id="GO:0009228">
    <property type="term" value="P:thiamine biosynthetic process"/>
    <property type="evidence" value="ECO:0007669"/>
    <property type="project" value="InterPro"/>
</dbReference>
<dbReference type="AlphaFoldDB" id="A0AA41YYU4"/>
<accession>A0AA41YYU4</accession>
<proteinExistence type="predicted"/>
<protein>
    <submittedName>
        <fullName evidence="3">ABC transporter substrate-binding protein</fullName>
    </submittedName>
</protein>
<dbReference type="InterPro" id="IPR015168">
    <property type="entry name" value="SsuA/THI5"/>
</dbReference>
<dbReference type="RefSeq" id="WP_282586100.1">
    <property type="nucleotide sequence ID" value="NZ_JAMOIM010000011.1"/>
</dbReference>
<keyword evidence="4" id="KW-1185">Reference proteome</keyword>
<dbReference type="PANTHER" id="PTHR31528">
    <property type="entry name" value="4-AMINO-5-HYDROXYMETHYL-2-METHYLPYRIMIDINE PHOSPHATE SYNTHASE THI11-RELATED"/>
    <property type="match status" value="1"/>
</dbReference>